<protein>
    <submittedName>
        <fullName evidence="3">Uncharacterized protein</fullName>
    </submittedName>
</protein>
<evidence type="ECO:0000313" key="4">
    <source>
        <dbReference type="EMBL" id="CAL1126982.1"/>
    </source>
</evidence>
<organism evidence="3">
    <name type="scientific">Cladocopium goreaui</name>
    <dbReference type="NCBI Taxonomy" id="2562237"/>
    <lineage>
        <taxon>Eukaryota</taxon>
        <taxon>Sar</taxon>
        <taxon>Alveolata</taxon>
        <taxon>Dinophyceae</taxon>
        <taxon>Suessiales</taxon>
        <taxon>Symbiodiniaceae</taxon>
        <taxon>Cladocopium</taxon>
    </lineage>
</organism>
<reference evidence="3" key="1">
    <citation type="submission" date="2022-10" db="EMBL/GenBank/DDBJ databases">
        <authorList>
            <person name="Chen Y."/>
            <person name="Dougan E. K."/>
            <person name="Chan C."/>
            <person name="Rhodes N."/>
            <person name="Thang M."/>
        </authorList>
    </citation>
    <scope>NUCLEOTIDE SEQUENCE</scope>
</reference>
<evidence type="ECO:0000313" key="5">
    <source>
        <dbReference type="Proteomes" id="UP001152797"/>
    </source>
</evidence>
<reference evidence="4" key="2">
    <citation type="submission" date="2024-04" db="EMBL/GenBank/DDBJ databases">
        <authorList>
            <person name="Chen Y."/>
            <person name="Shah S."/>
            <person name="Dougan E. K."/>
            <person name="Thang M."/>
            <person name="Chan C."/>
        </authorList>
    </citation>
    <scope>NUCLEOTIDE SEQUENCE [LARGE SCALE GENOMIC DNA]</scope>
</reference>
<name>A0A9P1BHN4_9DINO</name>
<comment type="caution">
    <text evidence="3">The sequence shown here is derived from an EMBL/GenBank/DDBJ whole genome shotgun (WGS) entry which is preliminary data.</text>
</comment>
<keyword evidence="5" id="KW-1185">Reference proteome</keyword>
<keyword evidence="2" id="KW-0472">Membrane</keyword>
<keyword evidence="2" id="KW-0812">Transmembrane</keyword>
<dbReference type="AlphaFoldDB" id="A0A9P1BHN4"/>
<proteinExistence type="predicted"/>
<keyword evidence="2" id="KW-1133">Transmembrane helix</keyword>
<dbReference type="Proteomes" id="UP001152797">
    <property type="component" value="Unassembled WGS sequence"/>
</dbReference>
<feature type="region of interest" description="Disordered" evidence="1">
    <location>
        <begin position="75"/>
        <end position="97"/>
    </location>
</feature>
<gene>
    <name evidence="3" type="ORF">C1SCF055_LOCUS2096</name>
</gene>
<dbReference type="EMBL" id="CAMXCT030000087">
    <property type="protein sequence ID" value="CAL4760919.1"/>
    <property type="molecule type" value="Genomic_DNA"/>
</dbReference>
<sequence>MRETHKITSQLSSSYQLDGGDPAGILRNFGWNSKCRWSKKSSHFIINYYIITIIIYYYYYCQYYNYCHLYPTTSQPNDPGSRPRPASIELSASPPRLSEASQLRASVQQGFLERWPQLRSWAEALCAQGEKAQDELMYWENYLGNPGKAGETVKEQFSRQIREDFGNMYQQLIEAGCCEAEAAQATSSEARDELCELVKHLLDLMPAESDPATSSAEKRFFALQIDVNQQGCIKFHDGRRFTTLRIQVPLHGAGPVLAAPEDVDWEFWEAEGGLLGFAQDDEEDTDLSAVEEWNKKVCKSEMWTSAGDLILLKGGELPRPVLQRFPSPSAEQLESGSHHSLLITLDHVTEEVKDQLIEMHMDPESEEETNQCVTASQPNRVFCVELPSDP</sequence>
<evidence type="ECO:0000256" key="2">
    <source>
        <dbReference type="SAM" id="Phobius"/>
    </source>
</evidence>
<evidence type="ECO:0000256" key="1">
    <source>
        <dbReference type="SAM" id="MobiDB-lite"/>
    </source>
</evidence>
<feature type="transmembrane region" description="Helical" evidence="2">
    <location>
        <begin position="44"/>
        <end position="60"/>
    </location>
</feature>
<evidence type="ECO:0000313" key="3">
    <source>
        <dbReference type="EMBL" id="CAI3973607.1"/>
    </source>
</evidence>
<dbReference type="EMBL" id="CAMXCT020000087">
    <property type="protein sequence ID" value="CAL1126982.1"/>
    <property type="molecule type" value="Genomic_DNA"/>
</dbReference>
<accession>A0A9P1BHN4</accession>
<dbReference type="EMBL" id="CAMXCT010000087">
    <property type="protein sequence ID" value="CAI3973607.1"/>
    <property type="molecule type" value="Genomic_DNA"/>
</dbReference>